<evidence type="ECO:0000313" key="3">
    <source>
        <dbReference type="Proteomes" id="UP001358586"/>
    </source>
</evidence>
<comment type="caution">
    <text evidence="2">The sequence shown here is derived from an EMBL/GenBank/DDBJ whole genome shotgun (WGS) entry which is preliminary data.</text>
</comment>
<dbReference type="Pfam" id="PF13456">
    <property type="entry name" value="RVT_3"/>
    <property type="match status" value="1"/>
</dbReference>
<dbReference type="Proteomes" id="UP001358586">
    <property type="component" value="Chromosome 2"/>
</dbReference>
<evidence type="ECO:0000259" key="1">
    <source>
        <dbReference type="Pfam" id="PF13456"/>
    </source>
</evidence>
<dbReference type="InterPro" id="IPR012337">
    <property type="entry name" value="RNaseH-like_sf"/>
</dbReference>
<evidence type="ECO:0000313" key="2">
    <source>
        <dbReference type="EMBL" id="KAK5842218.1"/>
    </source>
</evidence>
<dbReference type="CDD" id="cd06222">
    <property type="entry name" value="RNase_H_like"/>
    <property type="match status" value="1"/>
</dbReference>
<name>A0ABR0QSB5_GOSAR</name>
<dbReference type="InterPro" id="IPR044730">
    <property type="entry name" value="RNase_H-like_dom_plant"/>
</dbReference>
<organism evidence="2 3">
    <name type="scientific">Gossypium arboreum</name>
    <name type="common">Tree cotton</name>
    <name type="synonym">Gossypium nanking</name>
    <dbReference type="NCBI Taxonomy" id="29729"/>
    <lineage>
        <taxon>Eukaryota</taxon>
        <taxon>Viridiplantae</taxon>
        <taxon>Streptophyta</taxon>
        <taxon>Embryophyta</taxon>
        <taxon>Tracheophyta</taxon>
        <taxon>Spermatophyta</taxon>
        <taxon>Magnoliopsida</taxon>
        <taxon>eudicotyledons</taxon>
        <taxon>Gunneridae</taxon>
        <taxon>Pentapetalae</taxon>
        <taxon>rosids</taxon>
        <taxon>malvids</taxon>
        <taxon>Malvales</taxon>
        <taxon>Malvaceae</taxon>
        <taxon>Malvoideae</taxon>
        <taxon>Gossypium</taxon>
    </lineage>
</organism>
<protein>
    <recommendedName>
        <fullName evidence="1">RNase H type-1 domain-containing protein</fullName>
    </recommendedName>
</protein>
<sequence>MSANDQWLPPYGELIKVNFDEAFDKDCLESCSRIVARNTGGWVRVSRTILHEKVASAFAAEALACSWAVQISMEMGWSDLIFEEDSLSVVNKCRINSLDKSEIGAYKRNIQQVSKKFWWVRFQHVNRKANQLSHILATECLRRNEQTYMEGGVSRFGGRRMEDDWPREPD</sequence>
<dbReference type="PANTHER" id="PTHR47074:SF61">
    <property type="entry name" value="RNASE H TYPE-1 DOMAIN-CONTAINING PROTEIN"/>
    <property type="match status" value="1"/>
</dbReference>
<dbReference type="PANTHER" id="PTHR47074">
    <property type="entry name" value="BNAC02G40300D PROTEIN"/>
    <property type="match status" value="1"/>
</dbReference>
<proteinExistence type="predicted"/>
<dbReference type="InterPro" id="IPR036397">
    <property type="entry name" value="RNaseH_sf"/>
</dbReference>
<feature type="domain" description="RNase H type-1" evidence="1">
    <location>
        <begin position="18"/>
        <end position="140"/>
    </location>
</feature>
<dbReference type="Gene3D" id="3.30.420.10">
    <property type="entry name" value="Ribonuclease H-like superfamily/Ribonuclease H"/>
    <property type="match status" value="1"/>
</dbReference>
<accession>A0ABR0QSB5</accession>
<dbReference type="InterPro" id="IPR052929">
    <property type="entry name" value="RNase_H-like_EbsB-rel"/>
</dbReference>
<reference evidence="2 3" key="1">
    <citation type="submission" date="2023-03" db="EMBL/GenBank/DDBJ databases">
        <title>WGS of Gossypium arboreum.</title>
        <authorList>
            <person name="Yu D."/>
        </authorList>
    </citation>
    <scope>NUCLEOTIDE SEQUENCE [LARGE SCALE GENOMIC DNA]</scope>
    <source>
        <tissue evidence="2">Leaf</tissue>
    </source>
</reference>
<dbReference type="InterPro" id="IPR002156">
    <property type="entry name" value="RNaseH_domain"/>
</dbReference>
<gene>
    <name evidence="2" type="ORF">PVK06_004551</name>
</gene>
<keyword evidence="3" id="KW-1185">Reference proteome</keyword>
<dbReference type="EMBL" id="JARKNE010000002">
    <property type="protein sequence ID" value="KAK5842218.1"/>
    <property type="molecule type" value="Genomic_DNA"/>
</dbReference>
<dbReference type="SUPFAM" id="SSF53098">
    <property type="entry name" value="Ribonuclease H-like"/>
    <property type="match status" value="1"/>
</dbReference>